<dbReference type="Gene3D" id="3.40.50.1010">
    <property type="entry name" value="5'-nuclease"/>
    <property type="match status" value="1"/>
</dbReference>
<sequence length="122" mass="13417">MRSKVIIDTNGLMIPGQFGVDIFSELERLGFNTCLVPSASIKELEKIYARAHGRDRIAAQIALSLVDRCTIIEKSGPVDDIIIDMAIDTDAAVLTNDIELKKRLCSKGVTIIHLRGKTHLSI</sequence>
<protein>
    <submittedName>
        <fullName evidence="2">PilT domain protein</fullName>
    </submittedName>
</protein>
<dbReference type="Proteomes" id="UP000027153">
    <property type="component" value="Unassembled WGS sequence"/>
</dbReference>
<evidence type="ECO:0000259" key="1">
    <source>
        <dbReference type="SMART" id="SM00670"/>
    </source>
</evidence>
<dbReference type="Pfam" id="PF18477">
    <property type="entry name" value="PIN_9"/>
    <property type="match status" value="1"/>
</dbReference>
<dbReference type="InterPro" id="IPR029060">
    <property type="entry name" value="PIN-like_dom_sf"/>
</dbReference>
<proteinExistence type="predicted"/>
<organism evidence="2 3">
    <name type="scientific">Candidatus Methanoperedens nitratireducens</name>
    <dbReference type="NCBI Taxonomy" id="1392998"/>
    <lineage>
        <taxon>Archaea</taxon>
        <taxon>Methanobacteriati</taxon>
        <taxon>Methanobacteriota</taxon>
        <taxon>Stenosarchaea group</taxon>
        <taxon>Methanomicrobia</taxon>
        <taxon>Methanosarcinales</taxon>
        <taxon>ANME-2 cluster</taxon>
        <taxon>Candidatus Methanoperedentaceae</taxon>
        <taxon>Candidatus Methanoperedens</taxon>
    </lineage>
</organism>
<dbReference type="CDD" id="cd09879">
    <property type="entry name" value="PIN_VapC_AF0591-like"/>
    <property type="match status" value="1"/>
</dbReference>
<reference evidence="2 3" key="1">
    <citation type="journal article" date="2013" name="Nature">
        <title>Anaerobic oxidation of methane coupled to nitrate reduction in a novel archaeal lineage.</title>
        <authorList>
            <person name="Haroon M.F."/>
            <person name="Hu S."/>
            <person name="Shi Y."/>
            <person name="Imelfort M."/>
            <person name="Keller J."/>
            <person name="Hugenholtz P."/>
            <person name="Yuan Z."/>
            <person name="Tyson G.W."/>
        </authorList>
    </citation>
    <scope>NUCLEOTIDE SEQUENCE [LARGE SCALE GENOMIC DNA]</scope>
    <source>
        <strain evidence="2 3">ANME-2d</strain>
    </source>
</reference>
<gene>
    <name evidence="2" type="ORF">ANME2D_02951</name>
</gene>
<dbReference type="OrthoDB" id="15280at2157"/>
<feature type="domain" description="PIN" evidence="1">
    <location>
        <begin position="3"/>
        <end position="102"/>
    </location>
</feature>
<dbReference type="InterPro" id="IPR041120">
    <property type="entry name" value="PIN_9"/>
</dbReference>
<comment type="caution">
    <text evidence="2">The sequence shown here is derived from an EMBL/GenBank/DDBJ whole genome shotgun (WGS) entry which is preliminary data.</text>
</comment>
<dbReference type="AlphaFoldDB" id="A0A062V579"/>
<keyword evidence="3" id="KW-1185">Reference proteome</keyword>
<accession>A0A062V579</accession>
<dbReference type="InterPro" id="IPR002716">
    <property type="entry name" value="PIN_dom"/>
</dbReference>
<evidence type="ECO:0000313" key="3">
    <source>
        <dbReference type="Proteomes" id="UP000027153"/>
    </source>
</evidence>
<evidence type="ECO:0000313" key="2">
    <source>
        <dbReference type="EMBL" id="KCZ70924.1"/>
    </source>
</evidence>
<dbReference type="SUPFAM" id="SSF88723">
    <property type="entry name" value="PIN domain-like"/>
    <property type="match status" value="1"/>
</dbReference>
<name>A0A062V579_9EURY</name>
<dbReference type="SMART" id="SM00670">
    <property type="entry name" value="PINc"/>
    <property type="match status" value="1"/>
</dbReference>
<dbReference type="EMBL" id="JMIY01000007">
    <property type="protein sequence ID" value="KCZ70924.1"/>
    <property type="molecule type" value="Genomic_DNA"/>
</dbReference>